<sequence>MYAVIATGGKQYRVAEGAVLRVEKLAADAGANVEFDQVLLVGEGDKVKVGSPFLSGSKVIATVQAHGKDDKKTIVKFRRRKHYLRQGTHRQQYTEVKITSIVAA</sequence>
<dbReference type="RefSeq" id="WP_184329144.1">
    <property type="nucleotide sequence ID" value="NZ_JACHHZ010000001.1"/>
</dbReference>
<dbReference type="InterPro" id="IPR036164">
    <property type="entry name" value="bL21-like_sf"/>
</dbReference>
<evidence type="ECO:0000256" key="3">
    <source>
        <dbReference type="ARBA" id="ARBA00023274"/>
    </source>
</evidence>
<comment type="subunit">
    <text evidence="4">Part of the 50S ribosomal subunit. Contacts protein L20.</text>
</comment>
<keyword evidence="2 4" id="KW-0689">Ribosomal protein</keyword>
<gene>
    <name evidence="4" type="primary">rplU</name>
    <name evidence="6" type="ORF">HNQ60_000186</name>
</gene>
<dbReference type="InterPro" id="IPR001787">
    <property type="entry name" value="Ribosomal_bL21"/>
</dbReference>
<organism evidence="6 7">
    <name type="scientific">Povalibacter uvarum</name>
    <dbReference type="NCBI Taxonomy" id="732238"/>
    <lineage>
        <taxon>Bacteria</taxon>
        <taxon>Pseudomonadati</taxon>
        <taxon>Pseudomonadota</taxon>
        <taxon>Gammaproteobacteria</taxon>
        <taxon>Steroidobacterales</taxon>
        <taxon>Steroidobacteraceae</taxon>
        <taxon>Povalibacter</taxon>
    </lineage>
</organism>
<dbReference type="PANTHER" id="PTHR21349:SF0">
    <property type="entry name" value="LARGE RIBOSOMAL SUBUNIT PROTEIN BL21M"/>
    <property type="match status" value="1"/>
</dbReference>
<dbReference type="GO" id="GO:0019843">
    <property type="term" value="F:rRNA binding"/>
    <property type="evidence" value="ECO:0007669"/>
    <property type="project" value="UniProtKB-UniRule"/>
</dbReference>
<dbReference type="HAMAP" id="MF_01363">
    <property type="entry name" value="Ribosomal_bL21"/>
    <property type="match status" value="1"/>
</dbReference>
<proteinExistence type="inferred from homology"/>
<dbReference type="EMBL" id="JACHHZ010000001">
    <property type="protein sequence ID" value="MBB6091340.1"/>
    <property type="molecule type" value="Genomic_DNA"/>
</dbReference>
<dbReference type="Proteomes" id="UP000588068">
    <property type="component" value="Unassembled WGS sequence"/>
</dbReference>
<protein>
    <recommendedName>
        <fullName evidence="4">Large ribosomal subunit protein bL21</fullName>
    </recommendedName>
</protein>
<evidence type="ECO:0000256" key="1">
    <source>
        <dbReference type="ARBA" id="ARBA00008563"/>
    </source>
</evidence>
<dbReference type="GO" id="GO:0006412">
    <property type="term" value="P:translation"/>
    <property type="evidence" value="ECO:0007669"/>
    <property type="project" value="UniProtKB-UniRule"/>
</dbReference>
<dbReference type="Pfam" id="PF00829">
    <property type="entry name" value="Ribosomal_L21p"/>
    <property type="match status" value="1"/>
</dbReference>
<accession>A0A841HG62</accession>
<name>A0A841HG62_9GAMM</name>
<keyword evidence="4 5" id="KW-0699">rRNA-binding</keyword>
<dbReference type="GO" id="GO:0005737">
    <property type="term" value="C:cytoplasm"/>
    <property type="evidence" value="ECO:0007669"/>
    <property type="project" value="UniProtKB-ARBA"/>
</dbReference>
<evidence type="ECO:0000313" key="6">
    <source>
        <dbReference type="EMBL" id="MBB6091340.1"/>
    </source>
</evidence>
<dbReference type="NCBIfam" id="TIGR00061">
    <property type="entry name" value="L21"/>
    <property type="match status" value="1"/>
</dbReference>
<keyword evidence="3 4" id="KW-0687">Ribonucleoprotein</keyword>
<evidence type="ECO:0000256" key="4">
    <source>
        <dbReference type="HAMAP-Rule" id="MF_01363"/>
    </source>
</evidence>
<keyword evidence="4 5" id="KW-0694">RNA-binding</keyword>
<evidence type="ECO:0000256" key="5">
    <source>
        <dbReference type="RuleBase" id="RU000562"/>
    </source>
</evidence>
<keyword evidence="7" id="KW-1185">Reference proteome</keyword>
<comment type="similarity">
    <text evidence="1 4 5">Belongs to the bacterial ribosomal protein bL21 family.</text>
</comment>
<dbReference type="InterPro" id="IPR028909">
    <property type="entry name" value="bL21-like"/>
</dbReference>
<dbReference type="SUPFAM" id="SSF141091">
    <property type="entry name" value="L21p-like"/>
    <property type="match status" value="1"/>
</dbReference>
<dbReference type="GO" id="GO:0003735">
    <property type="term" value="F:structural constituent of ribosome"/>
    <property type="evidence" value="ECO:0007669"/>
    <property type="project" value="InterPro"/>
</dbReference>
<dbReference type="PANTHER" id="PTHR21349">
    <property type="entry name" value="50S RIBOSOMAL PROTEIN L21"/>
    <property type="match status" value="1"/>
</dbReference>
<dbReference type="AlphaFoldDB" id="A0A841HG62"/>
<dbReference type="GO" id="GO:1990904">
    <property type="term" value="C:ribonucleoprotein complex"/>
    <property type="evidence" value="ECO:0007669"/>
    <property type="project" value="UniProtKB-KW"/>
</dbReference>
<evidence type="ECO:0000256" key="2">
    <source>
        <dbReference type="ARBA" id="ARBA00022980"/>
    </source>
</evidence>
<comment type="caution">
    <text evidence="6">The sequence shown here is derived from an EMBL/GenBank/DDBJ whole genome shotgun (WGS) entry which is preliminary data.</text>
</comment>
<comment type="function">
    <text evidence="4 5">This protein binds to 23S rRNA in the presence of protein L20.</text>
</comment>
<dbReference type="GO" id="GO:0005840">
    <property type="term" value="C:ribosome"/>
    <property type="evidence" value="ECO:0007669"/>
    <property type="project" value="UniProtKB-KW"/>
</dbReference>
<evidence type="ECO:0000313" key="7">
    <source>
        <dbReference type="Proteomes" id="UP000588068"/>
    </source>
</evidence>
<reference evidence="6 7" key="1">
    <citation type="submission" date="2020-08" db="EMBL/GenBank/DDBJ databases">
        <title>Genomic Encyclopedia of Type Strains, Phase IV (KMG-IV): sequencing the most valuable type-strain genomes for metagenomic binning, comparative biology and taxonomic classification.</title>
        <authorList>
            <person name="Goeker M."/>
        </authorList>
    </citation>
    <scope>NUCLEOTIDE SEQUENCE [LARGE SCALE GENOMIC DNA]</scope>
    <source>
        <strain evidence="6 7">DSM 26723</strain>
    </source>
</reference>